<evidence type="ECO:0000256" key="2">
    <source>
        <dbReference type="ARBA" id="ARBA00022714"/>
    </source>
</evidence>
<evidence type="ECO:0000313" key="10">
    <source>
        <dbReference type="EMBL" id="MBW8724479.1"/>
    </source>
</evidence>
<dbReference type="PANTHER" id="PTHR37424">
    <property type="entry name" value="BACTERIOFERRITIN-ASSOCIATED FERREDOXIN"/>
    <property type="match status" value="1"/>
</dbReference>
<comment type="caution">
    <text evidence="10">The sequence shown here is derived from an EMBL/GenBank/DDBJ whole genome shotgun (WGS) entry which is preliminary data.</text>
</comment>
<dbReference type="Proteomes" id="UP000700706">
    <property type="component" value="Unassembled WGS sequence"/>
</dbReference>
<dbReference type="Pfam" id="PF04324">
    <property type="entry name" value="Fer2_BFD"/>
    <property type="match status" value="1"/>
</dbReference>
<sequence>MYICICNALNDTQVRCAVESGAKTPGQVYAGLGCAPRCGKCVTSIRRMVHDATREQDDAPVLLAAE</sequence>
<evidence type="ECO:0000256" key="7">
    <source>
        <dbReference type="ARBA" id="ARBA00039386"/>
    </source>
</evidence>
<dbReference type="GO" id="GO:0051537">
    <property type="term" value="F:2 iron, 2 sulfur cluster binding"/>
    <property type="evidence" value="ECO:0007669"/>
    <property type="project" value="UniProtKB-KW"/>
</dbReference>
<dbReference type="InterPro" id="IPR007419">
    <property type="entry name" value="BFD-like_2Fe2S-bd_dom"/>
</dbReference>
<dbReference type="InterPro" id="IPR052371">
    <property type="entry name" value="BFD-associated_ferredoxin"/>
</dbReference>
<evidence type="ECO:0000313" key="11">
    <source>
        <dbReference type="Proteomes" id="UP000700706"/>
    </source>
</evidence>
<gene>
    <name evidence="10" type="ORF">JF625_04890</name>
</gene>
<protein>
    <recommendedName>
        <fullName evidence="7">Bacterioferritin-associated ferredoxin</fullName>
    </recommendedName>
</protein>
<keyword evidence="4" id="KW-0249">Electron transport</keyword>
<evidence type="ECO:0000256" key="5">
    <source>
        <dbReference type="ARBA" id="ARBA00023004"/>
    </source>
</evidence>
<keyword evidence="3" id="KW-0479">Metal-binding</keyword>
<keyword evidence="6" id="KW-0411">Iron-sulfur</keyword>
<evidence type="ECO:0000256" key="6">
    <source>
        <dbReference type="ARBA" id="ARBA00023014"/>
    </source>
</evidence>
<keyword evidence="2" id="KW-0001">2Fe-2S</keyword>
<keyword evidence="1" id="KW-0813">Transport</keyword>
<evidence type="ECO:0000259" key="9">
    <source>
        <dbReference type="Pfam" id="PF04324"/>
    </source>
</evidence>
<dbReference type="PANTHER" id="PTHR37424:SF1">
    <property type="entry name" value="BACTERIOFERRITIN-ASSOCIATED FERREDOXIN"/>
    <property type="match status" value="1"/>
</dbReference>
<comment type="similarity">
    <text evidence="8">Belongs to the Bfd family.</text>
</comment>
<name>A0A952KJ94_9PROT</name>
<dbReference type="EMBL" id="JAEKLZ010000109">
    <property type="protein sequence ID" value="MBW8724479.1"/>
    <property type="molecule type" value="Genomic_DNA"/>
</dbReference>
<dbReference type="InterPro" id="IPR041854">
    <property type="entry name" value="BFD-like_2Fe2S-bd_dom_sf"/>
</dbReference>
<organism evidence="10 11">
    <name type="scientific">Inquilinus limosus</name>
    <dbReference type="NCBI Taxonomy" id="171674"/>
    <lineage>
        <taxon>Bacteria</taxon>
        <taxon>Pseudomonadati</taxon>
        <taxon>Pseudomonadota</taxon>
        <taxon>Alphaproteobacteria</taxon>
        <taxon>Rhodospirillales</taxon>
        <taxon>Rhodospirillaceae</taxon>
        <taxon>Inquilinus</taxon>
    </lineage>
</organism>
<dbReference type="Gene3D" id="1.10.10.1100">
    <property type="entry name" value="BFD-like [2Fe-2S]-binding domain"/>
    <property type="match status" value="1"/>
</dbReference>
<proteinExistence type="inferred from homology"/>
<evidence type="ECO:0000256" key="3">
    <source>
        <dbReference type="ARBA" id="ARBA00022723"/>
    </source>
</evidence>
<evidence type="ECO:0000256" key="8">
    <source>
        <dbReference type="ARBA" id="ARBA00046332"/>
    </source>
</evidence>
<reference evidence="10" key="1">
    <citation type="submission" date="2020-06" db="EMBL/GenBank/DDBJ databases">
        <title>Stable isotope informed genome-resolved metagenomics uncovers potential trophic interactions in rhizosphere soil.</title>
        <authorList>
            <person name="Starr E.P."/>
            <person name="Shi S."/>
            <person name="Blazewicz S.J."/>
            <person name="Koch B.J."/>
            <person name="Probst A.J."/>
            <person name="Hungate B.A."/>
            <person name="Pett-Ridge J."/>
            <person name="Firestone M.K."/>
            <person name="Banfield J.F."/>
        </authorList>
    </citation>
    <scope>NUCLEOTIDE SEQUENCE</scope>
    <source>
        <strain evidence="10">YM_69_17</strain>
    </source>
</reference>
<feature type="domain" description="BFD-like [2Fe-2S]-binding" evidence="9">
    <location>
        <begin position="2"/>
        <end position="49"/>
    </location>
</feature>
<dbReference type="AlphaFoldDB" id="A0A952KJ94"/>
<evidence type="ECO:0000256" key="4">
    <source>
        <dbReference type="ARBA" id="ARBA00022982"/>
    </source>
</evidence>
<keyword evidence="5" id="KW-0408">Iron</keyword>
<dbReference type="GO" id="GO:0046872">
    <property type="term" value="F:metal ion binding"/>
    <property type="evidence" value="ECO:0007669"/>
    <property type="project" value="UniProtKB-KW"/>
</dbReference>
<accession>A0A952KJ94</accession>
<evidence type="ECO:0000256" key="1">
    <source>
        <dbReference type="ARBA" id="ARBA00022448"/>
    </source>
</evidence>